<dbReference type="AlphaFoldDB" id="A0A645B004"/>
<organism evidence="2">
    <name type="scientific">bioreactor metagenome</name>
    <dbReference type="NCBI Taxonomy" id="1076179"/>
    <lineage>
        <taxon>unclassified sequences</taxon>
        <taxon>metagenomes</taxon>
        <taxon>ecological metagenomes</taxon>
    </lineage>
</organism>
<proteinExistence type="predicted"/>
<feature type="compositionally biased region" description="Basic and acidic residues" evidence="1">
    <location>
        <begin position="1"/>
        <end position="14"/>
    </location>
</feature>
<evidence type="ECO:0000313" key="2">
    <source>
        <dbReference type="EMBL" id="MPM58747.1"/>
    </source>
</evidence>
<gene>
    <name evidence="2" type="ORF">SDC9_105580</name>
</gene>
<reference evidence="2" key="1">
    <citation type="submission" date="2019-08" db="EMBL/GenBank/DDBJ databases">
        <authorList>
            <person name="Kucharzyk K."/>
            <person name="Murdoch R.W."/>
            <person name="Higgins S."/>
            <person name="Loffler F."/>
        </authorList>
    </citation>
    <scope>NUCLEOTIDE SEQUENCE</scope>
</reference>
<protein>
    <submittedName>
        <fullName evidence="2">Uncharacterized protein</fullName>
    </submittedName>
</protein>
<sequence>MPDHYNKPAIRDSRYPALTDNQRVRDSFPAAVELLPEVRSPSSDQRAGQSVDKVPRGLRLSQSDKHRKSFHVFAAPEQYCVDVRRGPFPGLESGVCDYADEFVRRLKDRLPLTVHAALHS</sequence>
<name>A0A645B004_9ZZZZ</name>
<feature type="region of interest" description="Disordered" evidence="1">
    <location>
        <begin position="1"/>
        <end position="22"/>
    </location>
</feature>
<accession>A0A645B004</accession>
<comment type="caution">
    <text evidence="2">The sequence shown here is derived from an EMBL/GenBank/DDBJ whole genome shotgun (WGS) entry which is preliminary data.</text>
</comment>
<dbReference type="EMBL" id="VSSQ01016931">
    <property type="protein sequence ID" value="MPM58747.1"/>
    <property type="molecule type" value="Genomic_DNA"/>
</dbReference>
<evidence type="ECO:0000256" key="1">
    <source>
        <dbReference type="SAM" id="MobiDB-lite"/>
    </source>
</evidence>
<feature type="region of interest" description="Disordered" evidence="1">
    <location>
        <begin position="37"/>
        <end position="63"/>
    </location>
</feature>